<dbReference type="Gene3D" id="3.90.550.10">
    <property type="entry name" value="Spore Coat Polysaccharide Biosynthesis Protein SpsA, Chain A"/>
    <property type="match status" value="1"/>
</dbReference>
<dbReference type="Proteomes" id="UP000823928">
    <property type="component" value="Unassembled WGS sequence"/>
</dbReference>
<dbReference type="EMBL" id="DVIU01000044">
    <property type="protein sequence ID" value="HIS35419.1"/>
    <property type="molecule type" value="Genomic_DNA"/>
</dbReference>
<evidence type="ECO:0000313" key="2">
    <source>
        <dbReference type="EMBL" id="HIS35419.1"/>
    </source>
</evidence>
<comment type="caution">
    <text evidence="2">The sequence shown here is derived from an EMBL/GenBank/DDBJ whole genome shotgun (WGS) entry which is preliminary data.</text>
</comment>
<name>A0A9D1JMD8_9BACT</name>
<evidence type="ECO:0000313" key="3">
    <source>
        <dbReference type="Proteomes" id="UP000823928"/>
    </source>
</evidence>
<dbReference type="PANTHER" id="PTHR43179">
    <property type="entry name" value="RHAMNOSYLTRANSFERASE WBBL"/>
    <property type="match status" value="1"/>
</dbReference>
<dbReference type="CDD" id="cd04186">
    <property type="entry name" value="GT_2_like_c"/>
    <property type="match status" value="1"/>
</dbReference>
<sequence length="293" mass="34439">MDKIFSVIIVAYKNISIIRNCLNSIFKYNDIGQDLEVIVSDNSPDMCLFNKIHNEFPQITMIKNENNGFGAGNNRGFEVSKGKYLLFLNPDTILVEPIFCFAVSKFEANENLALFGLQLVDKNLKKTSSFYMMDREGIWSLFQNRWYCYRNKYIENKMFIAGADLFVRRSAFEEAGRFDENIFMYKEEPDLIKRIKCKSGAKQIAYFKDKHIIHLEGGTEADDDKHSVRFAQRLSLVDKYYCKKHGLNYEKVIRQKMRRAKFKLAIYTVICKKKKIKEQKEIYNIYRNALSNN</sequence>
<dbReference type="PANTHER" id="PTHR43179:SF7">
    <property type="entry name" value="RHAMNOSYLTRANSFERASE WBBL"/>
    <property type="match status" value="1"/>
</dbReference>
<proteinExistence type="predicted"/>
<dbReference type="Pfam" id="PF00535">
    <property type="entry name" value="Glycos_transf_2"/>
    <property type="match status" value="1"/>
</dbReference>
<feature type="domain" description="Glycosyltransferase 2-like" evidence="1">
    <location>
        <begin position="6"/>
        <end position="173"/>
    </location>
</feature>
<dbReference type="InterPro" id="IPR001173">
    <property type="entry name" value="Glyco_trans_2-like"/>
</dbReference>
<reference evidence="2" key="2">
    <citation type="journal article" date="2021" name="PeerJ">
        <title>Extensive microbial diversity within the chicken gut microbiome revealed by metagenomics and culture.</title>
        <authorList>
            <person name="Gilroy R."/>
            <person name="Ravi A."/>
            <person name="Getino M."/>
            <person name="Pursley I."/>
            <person name="Horton D.L."/>
            <person name="Alikhan N.F."/>
            <person name="Baker D."/>
            <person name="Gharbi K."/>
            <person name="Hall N."/>
            <person name="Watson M."/>
            <person name="Adriaenssens E.M."/>
            <person name="Foster-Nyarko E."/>
            <person name="Jarju S."/>
            <person name="Secka A."/>
            <person name="Antonio M."/>
            <person name="Oren A."/>
            <person name="Chaudhuri R.R."/>
            <person name="La Ragione R."/>
            <person name="Hildebrand F."/>
            <person name="Pallen M.J."/>
        </authorList>
    </citation>
    <scope>NUCLEOTIDE SEQUENCE</scope>
    <source>
        <strain evidence="2">6276</strain>
    </source>
</reference>
<dbReference type="AlphaFoldDB" id="A0A9D1JMD8"/>
<accession>A0A9D1JMD8</accession>
<organism evidence="2 3">
    <name type="scientific">Candidatus Scatousia excrementigallinarum</name>
    <dbReference type="NCBI Taxonomy" id="2840935"/>
    <lineage>
        <taxon>Bacteria</taxon>
        <taxon>Candidatus Scatousia</taxon>
    </lineage>
</organism>
<reference evidence="2" key="1">
    <citation type="submission" date="2020-10" db="EMBL/GenBank/DDBJ databases">
        <authorList>
            <person name="Gilroy R."/>
        </authorList>
    </citation>
    <scope>NUCLEOTIDE SEQUENCE</scope>
    <source>
        <strain evidence="2">6276</strain>
    </source>
</reference>
<evidence type="ECO:0000259" key="1">
    <source>
        <dbReference type="Pfam" id="PF00535"/>
    </source>
</evidence>
<dbReference type="SUPFAM" id="SSF53448">
    <property type="entry name" value="Nucleotide-diphospho-sugar transferases"/>
    <property type="match status" value="1"/>
</dbReference>
<protein>
    <submittedName>
        <fullName evidence="2">Glycosyltransferase family 2 protein</fullName>
    </submittedName>
</protein>
<dbReference type="InterPro" id="IPR029044">
    <property type="entry name" value="Nucleotide-diphossugar_trans"/>
</dbReference>
<gene>
    <name evidence="2" type="ORF">IAC10_02145</name>
</gene>